<dbReference type="Proteomes" id="UP000014540">
    <property type="component" value="Unassembled WGS sequence"/>
</dbReference>
<organism evidence="2 3">
    <name type="scientific">Leptospira fainei serovar Hurstbridge str. BUT 6</name>
    <dbReference type="NCBI Taxonomy" id="1193011"/>
    <lineage>
        <taxon>Bacteria</taxon>
        <taxon>Pseudomonadati</taxon>
        <taxon>Spirochaetota</taxon>
        <taxon>Spirochaetia</taxon>
        <taxon>Leptospirales</taxon>
        <taxon>Leptospiraceae</taxon>
        <taxon>Leptospira</taxon>
    </lineage>
</organism>
<protein>
    <submittedName>
        <fullName evidence="2">Uncharacterized protein</fullName>
    </submittedName>
</protein>
<evidence type="ECO:0000256" key="1">
    <source>
        <dbReference type="SAM" id="Phobius"/>
    </source>
</evidence>
<feature type="transmembrane region" description="Helical" evidence="1">
    <location>
        <begin position="14"/>
        <end position="36"/>
    </location>
</feature>
<evidence type="ECO:0000313" key="2">
    <source>
        <dbReference type="EMBL" id="EPG73384.1"/>
    </source>
</evidence>
<evidence type="ECO:0000313" key="3">
    <source>
        <dbReference type="Proteomes" id="UP000014540"/>
    </source>
</evidence>
<gene>
    <name evidence="2" type="ORF">LEP1GSC058_3154</name>
</gene>
<keyword evidence="3" id="KW-1185">Reference proteome</keyword>
<sequence>MNHSCSRRSRTGRIFAWILFIPLFFFAAAAVVWQLWNWLLPDLFAWKQITYWQALGIFVLSHLLFKGGHGLGGGRHKRYWKRRMKRRMQQSMDNQSRTTRGE</sequence>
<name>S3UYE1_9LEPT</name>
<keyword evidence="1" id="KW-0472">Membrane</keyword>
<dbReference type="AlphaFoldDB" id="S3UYE1"/>
<feature type="transmembrane region" description="Helical" evidence="1">
    <location>
        <begin position="51"/>
        <end position="74"/>
    </location>
</feature>
<comment type="caution">
    <text evidence="2">The sequence shown here is derived from an EMBL/GenBank/DDBJ whole genome shotgun (WGS) entry which is preliminary data.</text>
</comment>
<reference evidence="2" key="1">
    <citation type="submission" date="2013-04" db="EMBL/GenBank/DDBJ databases">
        <authorList>
            <person name="Harkins D.M."/>
            <person name="Durkin A.S."/>
            <person name="Selengut J.D."/>
            <person name="Sanka R."/>
            <person name="DePew J."/>
            <person name="Purushe J."/>
            <person name="Ahmed A."/>
            <person name="van der Linden H."/>
            <person name="Goris M.G.A."/>
            <person name="Hartskeerl R.A."/>
            <person name="Vinetz J.M."/>
            <person name="Sutton G.G."/>
            <person name="Nelson W.C."/>
            <person name="Fouts D.E."/>
        </authorList>
    </citation>
    <scope>NUCLEOTIDE SEQUENCE [LARGE SCALE GENOMIC DNA]</scope>
    <source>
        <strain evidence="2">BUT 6</strain>
    </source>
</reference>
<dbReference type="EMBL" id="AKWZ02000010">
    <property type="protein sequence ID" value="EPG73384.1"/>
    <property type="molecule type" value="Genomic_DNA"/>
</dbReference>
<accession>S3UYE1</accession>
<dbReference type="RefSeq" id="WP_016549868.1">
    <property type="nucleotide sequence ID" value="NZ_AKWZ02000010.1"/>
</dbReference>
<proteinExistence type="predicted"/>
<dbReference type="STRING" id="1193011.LEP1GSC058_3154"/>
<keyword evidence="1" id="KW-1133">Transmembrane helix</keyword>
<keyword evidence="1" id="KW-0812">Transmembrane</keyword>